<dbReference type="Gene3D" id="2.160.20.80">
    <property type="entry name" value="E3 ubiquitin-protein ligase SopA"/>
    <property type="match status" value="1"/>
</dbReference>
<dbReference type="Proteomes" id="UP001597045">
    <property type="component" value="Unassembled WGS sequence"/>
</dbReference>
<comment type="caution">
    <text evidence="1">The sequence shown here is derived from an EMBL/GenBank/DDBJ whole genome shotgun (WGS) entry which is preliminary data.</text>
</comment>
<evidence type="ECO:0000313" key="2">
    <source>
        <dbReference type="Proteomes" id="UP001597045"/>
    </source>
</evidence>
<gene>
    <name evidence="1" type="ORF">ACFQ1S_40150</name>
</gene>
<accession>A0ABW3MPC5</accession>
<organism evidence="1 2">
    <name type="scientific">Kibdelosporangium lantanae</name>
    <dbReference type="NCBI Taxonomy" id="1497396"/>
    <lineage>
        <taxon>Bacteria</taxon>
        <taxon>Bacillati</taxon>
        <taxon>Actinomycetota</taxon>
        <taxon>Actinomycetes</taxon>
        <taxon>Pseudonocardiales</taxon>
        <taxon>Pseudonocardiaceae</taxon>
        <taxon>Kibdelosporangium</taxon>
    </lineage>
</organism>
<feature type="non-terminal residue" evidence="1">
    <location>
        <position position="105"/>
    </location>
</feature>
<proteinExistence type="predicted"/>
<sequence>MTLRDEDWYGDEIVGREYTGCAFYDMDMTELVNRGSTFEGCTFGNVKFNASRHTDAAFVNCSFKRCNFFDAVFEGCKLVGSLFDECTLRPMRVRGGDWSFVALVR</sequence>
<dbReference type="SUPFAM" id="SSF141571">
    <property type="entry name" value="Pentapeptide repeat-like"/>
    <property type="match status" value="1"/>
</dbReference>
<protein>
    <submittedName>
        <fullName evidence="1">Pentapeptide repeat-containing protein</fullName>
    </submittedName>
</protein>
<reference evidence="2" key="1">
    <citation type="journal article" date="2019" name="Int. J. Syst. Evol. Microbiol.">
        <title>The Global Catalogue of Microorganisms (GCM) 10K type strain sequencing project: providing services to taxonomists for standard genome sequencing and annotation.</title>
        <authorList>
            <consortium name="The Broad Institute Genomics Platform"/>
            <consortium name="The Broad Institute Genome Sequencing Center for Infectious Disease"/>
            <person name="Wu L."/>
            <person name="Ma J."/>
        </authorList>
    </citation>
    <scope>NUCLEOTIDE SEQUENCE [LARGE SCALE GENOMIC DNA]</scope>
    <source>
        <strain evidence="2">JCM 31486</strain>
    </source>
</reference>
<name>A0ABW3MPC5_9PSEU</name>
<keyword evidence="2" id="KW-1185">Reference proteome</keyword>
<dbReference type="EMBL" id="JBHTIS010003494">
    <property type="protein sequence ID" value="MFD1051319.1"/>
    <property type="molecule type" value="Genomic_DNA"/>
</dbReference>
<dbReference type="Pfam" id="PF13599">
    <property type="entry name" value="Pentapeptide_4"/>
    <property type="match status" value="1"/>
</dbReference>
<evidence type="ECO:0000313" key="1">
    <source>
        <dbReference type="EMBL" id="MFD1051319.1"/>
    </source>
</evidence>
<dbReference type="InterPro" id="IPR001646">
    <property type="entry name" value="5peptide_repeat"/>
</dbReference>